<name>A0A2T2XEE3_9FIRM</name>
<protein>
    <recommendedName>
        <fullName evidence="3">Nucleotidyl transferase AbiEii/AbiGii toxin family protein</fullName>
    </recommendedName>
</protein>
<gene>
    <name evidence="1" type="ORF">C7B46_12420</name>
</gene>
<accession>A0A2T2XEE3</accession>
<organism evidence="1 2">
    <name type="scientific">Sulfobacillus benefaciens</name>
    <dbReference type="NCBI Taxonomy" id="453960"/>
    <lineage>
        <taxon>Bacteria</taxon>
        <taxon>Bacillati</taxon>
        <taxon>Bacillota</taxon>
        <taxon>Clostridia</taxon>
        <taxon>Eubacteriales</taxon>
        <taxon>Clostridiales Family XVII. Incertae Sedis</taxon>
        <taxon>Sulfobacillus</taxon>
    </lineage>
</organism>
<evidence type="ECO:0008006" key="3">
    <source>
        <dbReference type="Google" id="ProtNLM"/>
    </source>
</evidence>
<sequence>MAAADWDKLLETERMIQTHFPEAVLVGGTAAALHAQHRVSLDVDSVIVDLRSRFQDVLATLESLAGWRTRRLRPPVLILGNYQGVDVGIRQLIRRAPLETTIVEGITIPTMEEMLRIKGWLVVTRNAVRDYLDFCALGDRLGHDFERAMRSMDSLYPQPEDADTTSQQLAKMLAEPLPFDFSPEEDSLTVWRKLQPPWTDWTFVKGYCRKLSARIMHIMLE</sequence>
<evidence type="ECO:0000313" key="2">
    <source>
        <dbReference type="Proteomes" id="UP000242972"/>
    </source>
</evidence>
<proteinExistence type="predicted"/>
<dbReference type="AlphaFoldDB" id="A0A2T2XEE3"/>
<dbReference type="EMBL" id="PXYW01000030">
    <property type="protein sequence ID" value="PSR32883.1"/>
    <property type="molecule type" value="Genomic_DNA"/>
</dbReference>
<evidence type="ECO:0000313" key="1">
    <source>
        <dbReference type="EMBL" id="PSR32883.1"/>
    </source>
</evidence>
<comment type="caution">
    <text evidence="1">The sequence shown here is derived from an EMBL/GenBank/DDBJ whole genome shotgun (WGS) entry which is preliminary data.</text>
</comment>
<dbReference type="Proteomes" id="UP000242972">
    <property type="component" value="Unassembled WGS sequence"/>
</dbReference>
<reference evidence="1 2" key="1">
    <citation type="journal article" date="2014" name="BMC Genomics">
        <title>Comparison of environmental and isolate Sulfobacillus genomes reveals diverse carbon, sulfur, nitrogen, and hydrogen metabolisms.</title>
        <authorList>
            <person name="Justice N.B."/>
            <person name="Norman A."/>
            <person name="Brown C.T."/>
            <person name="Singh A."/>
            <person name="Thomas B.C."/>
            <person name="Banfield J.F."/>
        </authorList>
    </citation>
    <scope>NUCLEOTIDE SEQUENCE [LARGE SCALE GENOMIC DNA]</scope>
    <source>
        <strain evidence="1">AMDSBA4</strain>
    </source>
</reference>